<dbReference type="InterPro" id="IPR011009">
    <property type="entry name" value="Kinase-like_dom_sf"/>
</dbReference>
<accession>A0A7C9MLT5</accession>
<feature type="compositionally biased region" description="Basic and acidic residues" evidence="6">
    <location>
        <begin position="390"/>
        <end position="399"/>
    </location>
</feature>
<reference evidence="8 9" key="1">
    <citation type="submission" date="2019-12" db="EMBL/GenBank/DDBJ databases">
        <authorList>
            <person name="Lee S.D."/>
        </authorList>
    </citation>
    <scope>NUCLEOTIDE SEQUENCE [LARGE SCALE GENOMIC DNA]</scope>
    <source>
        <strain evidence="8 9">GH1-50</strain>
    </source>
</reference>
<dbReference type="Pfam" id="PF00069">
    <property type="entry name" value="Pkinase"/>
    <property type="match status" value="1"/>
</dbReference>
<evidence type="ECO:0000259" key="7">
    <source>
        <dbReference type="PROSITE" id="PS50011"/>
    </source>
</evidence>
<evidence type="ECO:0000256" key="2">
    <source>
        <dbReference type="ARBA" id="ARBA00022741"/>
    </source>
</evidence>
<keyword evidence="3 8" id="KW-0418">Kinase</keyword>
<feature type="domain" description="Protein kinase" evidence="7">
    <location>
        <begin position="31"/>
        <end position="306"/>
    </location>
</feature>
<dbReference type="Gene3D" id="3.30.200.20">
    <property type="entry name" value="Phosphorylase Kinase, domain 1"/>
    <property type="match status" value="1"/>
</dbReference>
<evidence type="ECO:0000256" key="6">
    <source>
        <dbReference type="SAM" id="MobiDB-lite"/>
    </source>
</evidence>
<comment type="caution">
    <text evidence="8">The sequence shown here is derived from an EMBL/GenBank/DDBJ whole genome shotgun (WGS) entry which is preliminary data.</text>
</comment>
<keyword evidence="4" id="KW-0067">ATP-binding</keyword>
<keyword evidence="5" id="KW-0175">Coiled coil</keyword>
<dbReference type="RefSeq" id="WP_160765432.1">
    <property type="nucleotide sequence ID" value="NZ_WUPT01000003.1"/>
</dbReference>
<keyword evidence="1" id="KW-0808">Transferase</keyword>
<dbReference type="CDD" id="cd14014">
    <property type="entry name" value="STKc_PknB_like"/>
    <property type="match status" value="1"/>
</dbReference>
<keyword evidence="2" id="KW-0547">Nucleotide-binding</keyword>
<dbReference type="PROSITE" id="PS00109">
    <property type="entry name" value="PROTEIN_KINASE_TYR"/>
    <property type="match status" value="1"/>
</dbReference>
<evidence type="ECO:0000256" key="3">
    <source>
        <dbReference type="ARBA" id="ARBA00022777"/>
    </source>
</evidence>
<dbReference type="InterPro" id="IPR008266">
    <property type="entry name" value="Tyr_kinase_AS"/>
</dbReference>
<reference evidence="8 9" key="2">
    <citation type="submission" date="2020-03" db="EMBL/GenBank/DDBJ databases">
        <title>Kangsaoukella pontilimi gen. nov., sp. nov., a new member of the family Rhodobacteraceae isolated from a tidal mudflat.</title>
        <authorList>
            <person name="Kim I.S."/>
        </authorList>
    </citation>
    <scope>NUCLEOTIDE SEQUENCE [LARGE SCALE GENOMIC DNA]</scope>
    <source>
        <strain evidence="8 9">GH1-50</strain>
    </source>
</reference>
<evidence type="ECO:0000313" key="8">
    <source>
        <dbReference type="EMBL" id="MXQ09515.1"/>
    </source>
</evidence>
<dbReference type="Gene3D" id="1.10.510.10">
    <property type="entry name" value="Transferase(Phosphotransferase) domain 1"/>
    <property type="match status" value="1"/>
</dbReference>
<evidence type="ECO:0000256" key="5">
    <source>
        <dbReference type="SAM" id="Coils"/>
    </source>
</evidence>
<evidence type="ECO:0000256" key="4">
    <source>
        <dbReference type="ARBA" id="ARBA00022840"/>
    </source>
</evidence>
<dbReference type="PROSITE" id="PS50011">
    <property type="entry name" value="PROTEIN_KINASE_DOM"/>
    <property type="match status" value="1"/>
</dbReference>
<organism evidence="8 9">
    <name type="scientific">Kangsaoukella pontilimi</name>
    <dbReference type="NCBI Taxonomy" id="2691042"/>
    <lineage>
        <taxon>Bacteria</taxon>
        <taxon>Pseudomonadati</taxon>
        <taxon>Pseudomonadota</taxon>
        <taxon>Alphaproteobacteria</taxon>
        <taxon>Rhodobacterales</taxon>
        <taxon>Paracoccaceae</taxon>
        <taxon>Kangsaoukella</taxon>
    </lineage>
</organism>
<dbReference type="GO" id="GO:0004674">
    <property type="term" value="F:protein serine/threonine kinase activity"/>
    <property type="evidence" value="ECO:0007669"/>
    <property type="project" value="TreeGrafter"/>
</dbReference>
<name>A0A7C9MLT5_9RHOB</name>
<keyword evidence="9" id="KW-1185">Reference proteome</keyword>
<dbReference type="GO" id="GO:0005524">
    <property type="term" value="F:ATP binding"/>
    <property type="evidence" value="ECO:0007669"/>
    <property type="project" value="UniProtKB-KW"/>
</dbReference>
<evidence type="ECO:0000313" key="9">
    <source>
        <dbReference type="Proteomes" id="UP000480350"/>
    </source>
</evidence>
<proteinExistence type="predicted"/>
<dbReference type="PANTHER" id="PTHR43289:SF6">
    <property type="entry name" value="SERINE_THREONINE-PROTEIN KINASE NEKL-3"/>
    <property type="match status" value="1"/>
</dbReference>
<dbReference type="AlphaFoldDB" id="A0A7C9MLT5"/>
<dbReference type="Proteomes" id="UP000480350">
    <property type="component" value="Unassembled WGS sequence"/>
</dbReference>
<dbReference type="SUPFAM" id="SSF56112">
    <property type="entry name" value="Protein kinase-like (PK-like)"/>
    <property type="match status" value="1"/>
</dbReference>
<dbReference type="EMBL" id="WUPT01000003">
    <property type="protein sequence ID" value="MXQ09515.1"/>
    <property type="molecule type" value="Genomic_DNA"/>
</dbReference>
<dbReference type="PANTHER" id="PTHR43289">
    <property type="entry name" value="MITOGEN-ACTIVATED PROTEIN KINASE KINASE KINASE 20-RELATED"/>
    <property type="match status" value="1"/>
</dbReference>
<dbReference type="InterPro" id="IPR000719">
    <property type="entry name" value="Prot_kinase_dom"/>
</dbReference>
<protein>
    <submittedName>
        <fullName evidence="8">Protein kinase</fullName>
    </submittedName>
</protein>
<gene>
    <name evidence="8" type="ORF">GQ651_16840</name>
</gene>
<feature type="region of interest" description="Disordered" evidence="6">
    <location>
        <begin position="389"/>
        <end position="415"/>
    </location>
</feature>
<sequence length="443" mass="49904">MDAGQQHYDAGLAESFADSLSPGTELLHGQFRIEKFLNAGGFGMTYLARDSLDRIVVIKECFPSSMCCRSDGKVMARSKQHQAEFDAVVKHFGAEARRLSKLQHPHIVGIHQVFEDNQTAYMALDFVRGRDLLDTIEDPRMKLHPRDVKDILLKCLEAVHYIHTNDVLHRDISPDNILIDGKGNPVLIDFGAAKEEATRASRALSALHVVKDGYSPHEFYIAGSTQDASSDIYSLGATFYHVLTGVAPPDSQARVSAIAADRPDPYKPVSGKFPMFEDAFLHAIDKALSVFPRDRIQSAREWTELIDTERRRSAAMAQAELDRQIELSISRLVAETNRAVEEDLKAREIKAAEERKEAEKLQKLAEEQARQRKKTLDELAMLDDMTFQEEQERARESAARRSSMQASHDEISGRRRRKSLLSRLLPFGLLRGTMRGNGRSDYL</sequence>
<evidence type="ECO:0000256" key="1">
    <source>
        <dbReference type="ARBA" id="ARBA00022679"/>
    </source>
</evidence>
<feature type="coiled-coil region" evidence="5">
    <location>
        <begin position="337"/>
        <end position="378"/>
    </location>
</feature>